<sequence>RSGEEEPGYCNRRWNINPDLELPLVISREPVSANGTSYHINNRHTIRTGSCVPARLPLVAEALAMKAAMGQALDLHFEEVICRSDSAKLIKALKEEDETPKEIYGTVQDIKALSISFHAIDFEFT</sequence>
<feature type="non-terminal residue" evidence="2">
    <location>
        <position position="1"/>
    </location>
</feature>
<evidence type="ECO:0000313" key="2">
    <source>
        <dbReference type="EMBL" id="CAH2080197.1"/>
    </source>
</evidence>
<dbReference type="Pfam" id="PF13456">
    <property type="entry name" value="RVT_3"/>
    <property type="match status" value="1"/>
</dbReference>
<dbReference type="EMBL" id="OU466863">
    <property type="protein sequence ID" value="CAH2080197.1"/>
    <property type="molecule type" value="Genomic_DNA"/>
</dbReference>
<dbReference type="InterPro" id="IPR044730">
    <property type="entry name" value="RNase_H-like_dom_plant"/>
</dbReference>
<accession>A0AAU9TB52</accession>
<protein>
    <recommendedName>
        <fullName evidence="1">RNase H type-1 domain-containing protein</fullName>
    </recommendedName>
</protein>
<dbReference type="CDD" id="cd06222">
    <property type="entry name" value="RNase_H_like"/>
    <property type="match status" value="1"/>
</dbReference>
<dbReference type="GO" id="GO:0003676">
    <property type="term" value="F:nucleic acid binding"/>
    <property type="evidence" value="ECO:0007669"/>
    <property type="project" value="InterPro"/>
</dbReference>
<evidence type="ECO:0000259" key="1">
    <source>
        <dbReference type="Pfam" id="PF13456"/>
    </source>
</evidence>
<keyword evidence="3" id="KW-1185">Reference proteome</keyword>
<dbReference type="GO" id="GO:0004523">
    <property type="term" value="F:RNA-DNA hybrid ribonuclease activity"/>
    <property type="evidence" value="ECO:0007669"/>
    <property type="project" value="InterPro"/>
</dbReference>
<reference evidence="2 3" key="1">
    <citation type="submission" date="2022-03" db="EMBL/GenBank/DDBJ databases">
        <authorList>
            <person name="Nunn A."/>
            <person name="Chopra R."/>
            <person name="Nunn A."/>
            <person name="Contreras Garrido A."/>
        </authorList>
    </citation>
    <scope>NUCLEOTIDE SEQUENCE [LARGE SCALE GENOMIC DNA]</scope>
</reference>
<dbReference type="Proteomes" id="UP000836841">
    <property type="component" value="Chromosome 7"/>
</dbReference>
<feature type="domain" description="RNase H type-1" evidence="1">
    <location>
        <begin position="55"/>
        <end position="124"/>
    </location>
</feature>
<proteinExistence type="predicted"/>
<dbReference type="InterPro" id="IPR002156">
    <property type="entry name" value="RNaseH_domain"/>
</dbReference>
<organism evidence="2 3">
    <name type="scientific">Thlaspi arvense</name>
    <name type="common">Field penny-cress</name>
    <dbReference type="NCBI Taxonomy" id="13288"/>
    <lineage>
        <taxon>Eukaryota</taxon>
        <taxon>Viridiplantae</taxon>
        <taxon>Streptophyta</taxon>
        <taxon>Embryophyta</taxon>
        <taxon>Tracheophyta</taxon>
        <taxon>Spermatophyta</taxon>
        <taxon>Magnoliopsida</taxon>
        <taxon>eudicotyledons</taxon>
        <taxon>Gunneridae</taxon>
        <taxon>Pentapetalae</taxon>
        <taxon>rosids</taxon>
        <taxon>malvids</taxon>
        <taxon>Brassicales</taxon>
        <taxon>Brassicaceae</taxon>
        <taxon>Thlaspideae</taxon>
        <taxon>Thlaspi</taxon>
    </lineage>
</organism>
<evidence type="ECO:0000313" key="3">
    <source>
        <dbReference type="Proteomes" id="UP000836841"/>
    </source>
</evidence>
<gene>
    <name evidence="2" type="ORF">TAV2_LOCUS26059</name>
</gene>
<dbReference type="AlphaFoldDB" id="A0AAU9TB52"/>
<name>A0AAU9TB52_THLAR</name>